<comment type="catalytic activity">
    <reaction evidence="5">
        <text>a 5'-end NAD(+)-phospho-ribonucleoside in mRNA + H2O = a 5'-end phospho-ribonucleoside in mRNA + NAD(+) + H(+)</text>
        <dbReference type="Rhea" id="RHEA:60880"/>
        <dbReference type="Rhea" id="RHEA-COMP:15692"/>
        <dbReference type="Rhea" id="RHEA-COMP:15698"/>
        <dbReference type="ChEBI" id="CHEBI:15377"/>
        <dbReference type="ChEBI" id="CHEBI:15378"/>
        <dbReference type="ChEBI" id="CHEBI:57540"/>
        <dbReference type="ChEBI" id="CHEBI:138282"/>
        <dbReference type="ChEBI" id="CHEBI:144029"/>
    </reaction>
    <physiologicalReaction direction="left-to-right" evidence="5">
        <dbReference type="Rhea" id="RHEA:60881"/>
    </physiologicalReaction>
</comment>
<dbReference type="PANTHER" id="PTHR12395">
    <property type="entry name" value="DOM-3 RELATED"/>
    <property type="match status" value="1"/>
</dbReference>
<feature type="domain" description="RAI1-like" evidence="7">
    <location>
        <begin position="16"/>
        <end position="309"/>
    </location>
</feature>
<dbReference type="InterPro" id="IPR039039">
    <property type="entry name" value="RAI1-like_fam"/>
</dbReference>
<dbReference type="Proteomes" id="UP000054988">
    <property type="component" value="Unassembled WGS sequence"/>
</dbReference>
<dbReference type="GO" id="GO:0000166">
    <property type="term" value="F:nucleotide binding"/>
    <property type="evidence" value="ECO:0007669"/>
    <property type="project" value="UniProtKB-KW"/>
</dbReference>
<evidence type="ECO:0000256" key="4">
    <source>
        <dbReference type="ARBA" id="ARBA00044692"/>
    </source>
</evidence>
<evidence type="ECO:0000256" key="1">
    <source>
        <dbReference type="ARBA" id="ARBA00001968"/>
    </source>
</evidence>
<keyword evidence="6" id="KW-0378">Hydrolase</keyword>
<name>A0A0W0FQF9_MONRR</name>
<gene>
    <name evidence="8" type="ORF">WG66_8972</name>
</gene>
<comment type="caution">
    <text evidence="8">The sequence shown here is derived from an EMBL/GenBank/DDBJ whole genome shotgun (WGS) entry which is preliminary data.</text>
</comment>
<reference evidence="8 9" key="1">
    <citation type="submission" date="2015-12" db="EMBL/GenBank/DDBJ databases">
        <title>Draft genome sequence of Moniliophthora roreri, the causal agent of frosty pod rot of cacao.</title>
        <authorList>
            <person name="Aime M.C."/>
            <person name="Diaz-Valderrama J.R."/>
            <person name="Kijpornyongpan T."/>
            <person name="Phillips-Mora W."/>
        </authorList>
    </citation>
    <scope>NUCLEOTIDE SEQUENCE [LARGE SCALE GENOMIC DNA]</scope>
    <source>
        <strain evidence="8 9">MCA 2952</strain>
    </source>
</reference>
<keyword evidence="6" id="KW-0539">Nucleus</keyword>
<comment type="similarity">
    <text evidence="2 6">Belongs to the DXO/Dom3Z family.</text>
</comment>
<comment type="catalytic activity">
    <reaction evidence="3">
        <text>a 5'-end (N(7)-methyl 5'-triphosphoguanosine)-ribonucleoside-ribonucleotide in mRNA + H2O = a (N(7)-methyl 5'-triphosphoguanosine)-nucleoside + a 5'-end phospho-ribonucleoside in mRNA + H(+)</text>
        <dbReference type="Rhea" id="RHEA:66928"/>
        <dbReference type="Rhea" id="RHEA-COMP:15692"/>
        <dbReference type="Rhea" id="RHEA-COMP:17313"/>
        <dbReference type="ChEBI" id="CHEBI:15377"/>
        <dbReference type="ChEBI" id="CHEBI:15378"/>
        <dbReference type="ChEBI" id="CHEBI:138282"/>
        <dbReference type="ChEBI" id="CHEBI:172876"/>
        <dbReference type="ChEBI" id="CHEBI:172877"/>
    </reaction>
    <physiologicalReaction direction="left-to-right" evidence="3">
        <dbReference type="Rhea" id="RHEA:66929"/>
    </physiologicalReaction>
</comment>
<dbReference type="InterPro" id="IPR013961">
    <property type="entry name" value="RAI1"/>
</dbReference>
<dbReference type="AlphaFoldDB" id="A0A0W0FQF9"/>
<dbReference type="GO" id="GO:0046872">
    <property type="term" value="F:metal ion binding"/>
    <property type="evidence" value="ECO:0007669"/>
    <property type="project" value="UniProtKB-KW"/>
</dbReference>
<keyword evidence="6" id="KW-0540">Nuclease</keyword>
<proteinExistence type="inferred from homology"/>
<keyword evidence="6" id="KW-0479">Metal-binding</keyword>
<evidence type="ECO:0000256" key="5">
    <source>
        <dbReference type="ARBA" id="ARBA00048124"/>
    </source>
</evidence>
<dbReference type="EMBL" id="LATX01001761">
    <property type="protein sequence ID" value="KTB38454.1"/>
    <property type="molecule type" value="Genomic_DNA"/>
</dbReference>
<dbReference type="EC" id="3.6.1.-" evidence="6"/>
<dbReference type="GO" id="GO:0005634">
    <property type="term" value="C:nucleus"/>
    <property type="evidence" value="ECO:0007669"/>
    <property type="project" value="UniProtKB-SubCell"/>
</dbReference>
<protein>
    <recommendedName>
        <fullName evidence="6">Decapping nuclease</fullName>
        <ecNumber evidence="6">3.6.1.-</ecNumber>
    </recommendedName>
</protein>
<evidence type="ECO:0000256" key="2">
    <source>
        <dbReference type="ARBA" id="ARBA00006562"/>
    </source>
</evidence>
<dbReference type="GO" id="GO:0034353">
    <property type="term" value="F:mRNA 5'-diphosphatase activity"/>
    <property type="evidence" value="ECO:0007669"/>
    <property type="project" value="TreeGrafter"/>
</dbReference>
<accession>A0A0W0FQF9</accession>
<organism evidence="8 9">
    <name type="scientific">Moniliophthora roreri</name>
    <name type="common">Frosty pod rot fungus</name>
    <name type="synonym">Monilia roreri</name>
    <dbReference type="NCBI Taxonomy" id="221103"/>
    <lineage>
        <taxon>Eukaryota</taxon>
        <taxon>Fungi</taxon>
        <taxon>Dikarya</taxon>
        <taxon>Basidiomycota</taxon>
        <taxon>Agaricomycotina</taxon>
        <taxon>Agaricomycetes</taxon>
        <taxon>Agaricomycetidae</taxon>
        <taxon>Agaricales</taxon>
        <taxon>Marasmiineae</taxon>
        <taxon>Marasmiaceae</taxon>
        <taxon>Moniliophthora</taxon>
    </lineage>
</organism>
<dbReference type="GO" id="GO:0004518">
    <property type="term" value="F:nuclease activity"/>
    <property type="evidence" value="ECO:0007669"/>
    <property type="project" value="UniProtKB-KW"/>
</dbReference>
<evidence type="ECO:0000256" key="6">
    <source>
        <dbReference type="RuleBase" id="RU367113"/>
    </source>
</evidence>
<dbReference type="Pfam" id="PF08652">
    <property type="entry name" value="RAI1"/>
    <property type="match status" value="1"/>
</dbReference>
<dbReference type="GO" id="GO:0110155">
    <property type="term" value="P:NAD-cap decapping"/>
    <property type="evidence" value="ECO:0007669"/>
    <property type="project" value="TreeGrafter"/>
</dbReference>
<evidence type="ECO:0000259" key="7">
    <source>
        <dbReference type="Pfam" id="PF08652"/>
    </source>
</evidence>
<keyword evidence="6" id="KW-0694">RNA-binding</keyword>
<keyword evidence="6" id="KW-0547">Nucleotide-binding</keyword>
<comment type="function">
    <text evidence="6">Decapping enzyme for NAD-capped RNAs: specifically hydrolyzes the nicotinamide adenine dinucleotide (NAD) cap from a subset of RNAs by removing the entire NAD moiety from the 5'-end of an NAD-capped RNA.</text>
</comment>
<dbReference type="GO" id="GO:0000956">
    <property type="term" value="P:nuclear-transcribed mRNA catabolic process"/>
    <property type="evidence" value="ECO:0007669"/>
    <property type="project" value="TreeGrafter"/>
</dbReference>
<evidence type="ECO:0000313" key="8">
    <source>
        <dbReference type="EMBL" id="KTB38454.1"/>
    </source>
</evidence>
<sequence>MSTEAETSEPQQMLGQCKLIAHISVEENGAYKANDETAIPIFSTSLRDSCLDLGPRVRQIEKQRPFRYFKHPKHLDSIIWGCIAAGKCDFFKSSNTIVTWRGILTKIFLGEAVTLHVSYIDGTLFMEEEDPKPQWRARHYAESDAVGKAFEDLYTKPHANSSRSPNNGDKHSSKQWGNVVSRSLGDLSLVFCGEVDAVKDQFEKGADGGEWFSRRVELKCKLTETRIPNQRWHMQSYLLGVPEIFIGYRSKNLRIVRTQMIQVSDIQTPDIEAKISRGHSVLSALRAELKKEKDEGSIRDDTIWKIAIRNGSWKQLQRLGDVDAQKVKKRRDDPSKPIQRIGIVPEVMLQHIREDLP</sequence>
<comment type="subcellular location">
    <subcellularLocation>
        <location evidence="6">Nucleus</location>
    </subcellularLocation>
</comment>
<evidence type="ECO:0000313" key="9">
    <source>
        <dbReference type="Proteomes" id="UP000054988"/>
    </source>
</evidence>
<dbReference type="PANTHER" id="PTHR12395:SF9">
    <property type="entry name" value="DECAPPING AND EXORIBONUCLEASE PROTEIN"/>
    <property type="match status" value="1"/>
</dbReference>
<evidence type="ECO:0000256" key="3">
    <source>
        <dbReference type="ARBA" id="ARBA00044676"/>
    </source>
</evidence>
<dbReference type="GO" id="GO:0005829">
    <property type="term" value="C:cytosol"/>
    <property type="evidence" value="ECO:0007669"/>
    <property type="project" value="TreeGrafter"/>
</dbReference>
<comment type="cofactor">
    <cofactor evidence="1 6">
        <name>a divalent metal cation</name>
        <dbReference type="ChEBI" id="CHEBI:60240"/>
    </cofactor>
</comment>
<dbReference type="GO" id="GO:0003723">
    <property type="term" value="F:RNA binding"/>
    <property type="evidence" value="ECO:0007669"/>
    <property type="project" value="UniProtKB-KW"/>
</dbReference>
<comment type="catalytic activity">
    <reaction evidence="4">
        <text>a 5'-end triphospho-ribonucleoside in mRNA + H2O = a 5'-end phospho-ribonucleoside in mRNA + diphosphate + H(+)</text>
        <dbReference type="Rhea" id="RHEA:78683"/>
        <dbReference type="Rhea" id="RHEA-COMP:15692"/>
        <dbReference type="Rhea" id="RHEA-COMP:17164"/>
        <dbReference type="ChEBI" id="CHEBI:15377"/>
        <dbReference type="ChEBI" id="CHEBI:15378"/>
        <dbReference type="ChEBI" id="CHEBI:33019"/>
        <dbReference type="ChEBI" id="CHEBI:138282"/>
        <dbReference type="ChEBI" id="CHEBI:167618"/>
    </reaction>
    <physiologicalReaction direction="left-to-right" evidence="4">
        <dbReference type="Rhea" id="RHEA:78684"/>
    </physiologicalReaction>
</comment>